<dbReference type="InterPro" id="IPR010496">
    <property type="entry name" value="AL/BT2_dom"/>
</dbReference>
<dbReference type="Pfam" id="PF06439">
    <property type="entry name" value="3keto-disac_hyd"/>
    <property type="match status" value="1"/>
</dbReference>
<dbReference type="EMBL" id="QXML01000005">
    <property type="protein sequence ID" value="RIW15180.1"/>
    <property type="molecule type" value="Genomic_DNA"/>
</dbReference>
<evidence type="ECO:0000256" key="1">
    <source>
        <dbReference type="SAM" id="SignalP"/>
    </source>
</evidence>
<keyword evidence="1" id="KW-0732">Signal</keyword>
<dbReference type="AlphaFoldDB" id="A0A418PRD0"/>
<dbReference type="Gene3D" id="2.60.120.560">
    <property type="entry name" value="Exo-inulinase, domain 1"/>
    <property type="match status" value="1"/>
</dbReference>
<dbReference type="Proteomes" id="UP000283522">
    <property type="component" value="Unassembled WGS sequence"/>
</dbReference>
<organism evidence="3 4">
    <name type="scientific">Algoriphagus lacus</name>
    <dbReference type="NCBI Taxonomy" id="2056311"/>
    <lineage>
        <taxon>Bacteria</taxon>
        <taxon>Pseudomonadati</taxon>
        <taxon>Bacteroidota</taxon>
        <taxon>Cytophagia</taxon>
        <taxon>Cytophagales</taxon>
        <taxon>Cyclobacteriaceae</taxon>
        <taxon>Algoriphagus</taxon>
    </lineage>
</organism>
<name>A0A418PRD0_9BACT</name>
<feature type="signal peptide" evidence="1">
    <location>
        <begin position="1"/>
        <end position="19"/>
    </location>
</feature>
<dbReference type="OrthoDB" id="259356at2"/>
<dbReference type="RefSeq" id="WP_119478085.1">
    <property type="nucleotide sequence ID" value="NZ_QXML01000005.1"/>
</dbReference>
<feature type="chain" id="PRO_5019072659" evidence="1">
    <location>
        <begin position="20"/>
        <end position="267"/>
    </location>
</feature>
<feature type="domain" description="3-keto-alpha-glucoside-1,2-lyase/3-keto-2-hydroxy-glucal hydratase" evidence="2">
    <location>
        <begin position="31"/>
        <end position="262"/>
    </location>
</feature>
<comment type="caution">
    <text evidence="3">The sequence shown here is derived from an EMBL/GenBank/DDBJ whole genome shotgun (WGS) entry which is preliminary data.</text>
</comment>
<proteinExistence type="predicted"/>
<protein>
    <submittedName>
        <fullName evidence="3">DUF1080 domain-containing protein</fullName>
    </submittedName>
</protein>
<keyword evidence="4" id="KW-1185">Reference proteome</keyword>
<evidence type="ECO:0000313" key="4">
    <source>
        <dbReference type="Proteomes" id="UP000283522"/>
    </source>
</evidence>
<sequence>MKQVIFLCLLFSLCWTSFAQQLEKSGKKQKTISLFNGKNLEGWYTFVQNRGRDIDPKKVFTVQDGMIRISGEEWGCITTLDEFENYRLIAEFKWGDQTFEPRVNNARDSGILLHSVGEDGGSEGIWMYSIECQLIEGGTGDFIVVGDGSENFSITSPVAEEKQGSSPVFLPGGKETTVNRGRVNWYGRDPEWKDMIDFRGAQDAENPVGQWNRIECMVERDKISIFLNGKLVNQASGVKPSKGKIQIQSEGAEIFFRKVELKPLIIN</sequence>
<evidence type="ECO:0000313" key="3">
    <source>
        <dbReference type="EMBL" id="RIW15180.1"/>
    </source>
</evidence>
<dbReference type="GO" id="GO:0016787">
    <property type="term" value="F:hydrolase activity"/>
    <property type="evidence" value="ECO:0007669"/>
    <property type="project" value="InterPro"/>
</dbReference>
<accession>A0A418PRD0</accession>
<evidence type="ECO:0000259" key="2">
    <source>
        <dbReference type="Pfam" id="PF06439"/>
    </source>
</evidence>
<gene>
    <name evidence="3" type="ORF">D0X99_12110</name>
</gene>
<reference evidence="3 4" key="1">
    <citation type="submission" date="2018-09" db="EMBL/GenBank/DDBJ databases">
        <authorList>
            <person name="Wang X."/>
            <person name="Du Z."/>
        </authorList>
    </citation>
    <scope>NUCLEOTIDE SEQUENCE [LARGE SCALE GENOMIC DNA]</scope>
    <source>
        <strain evidence="3 4">N3</strain>
    </source>
</reference>